<reference evidence="1 2" key="1">
    <citation type="submission" date="2020-09" db="EMBL/GenBank/DDBJ databases">
        <title>Paenibacillus sp. CAU 1523 isolated from sand of Haeundae Beach.</title>
        <authorList>
            <person name="Kim W."/>
        </authorList>
    </citation>
    <scope>NUCLEOTIDE SEQUENCE [LARGE SCALE GENOMIC DNA]</scope>
    <source>
        <strain evidence="1 2">CAU 1523</strain>
    </source>
</reference>
<gene>
    <name evidence="1" type="ORF">IFO66_21435</name>
</gene>
<accession>A0ABR9B5W2</accession>
<keyword evidence="2" id="KW-1185">Reference proteome</keyword>
<dbReference type="NCBIfam" id="NF038155">
    <property type="entry name" value="lanthi_I_FDLD"/>
    <property type="match status" value="1"/>
</dbReference>
<organism evidence="1 2">
    <name type="scientific">Paenibacillus arenosi</name>
    <dbReference type="NCBI Taxonomy" id="2774142"/>
    <lineage>
        <taxon>Bacteria</taxon>
        <taxon>Bacillati</taxon>
        <taxon>Bacillota</taxon>
        <taxon>Bacilli</taxon>
        <taxon>Bacillales</taxon>
        <taxon>Paenibacillaceae</taxon>
        <taxon>Paenibacillus</taxon>
    </lineage>
</organism>
<comment type="caution">
    <text evidence="1">The sequence shown here is derived from an EMBL/GenBank/DDBJ whole genome shotgun (WGS) entry which is preliminary data.</text>
</comment>
<dbReference type="Proteomes" id="UP000634529">
    <property type="component" value="Unassembled WGS sequence"/>
</dbReference>
<proteinExistence type="predicted"/>
<sequence>MAKNSMFDLNVQVTSVKEEASATLAQSRIICTPGSCSGDSCWLTTFKGCPTYGPKCDI</sequence>
<name>A0ABR9B5W2_9BACL</name>
<evidence type="ECO:0000313" key="2">
    <source>
        <dbReference type="Proteomes" id="UP000634529"/>
    </source>
</evidence>
<protein>
    <submittedName>
        <fullName evidence="1">FDLD family class I lanthipeptide</fullName>
    </submittedName>
</protein>
<evidence type="ECO:0000313" key="1">
    <source>
        <dbReference type="EMBL" id="MBD8500855.1"/>
    </source>
</evidence>
<dbReference type="EMBL" id="JACYTN010000030">
    <property type="protein sequence ID" value="MBD8500855.1"/>
    <property type="molecule type" value="Genomic_DNA"/>
</dbReference>